<evidence type="ECO:0000259" key="5">
    <source>
        <dbReference type="PROSITE" id="PS50089"/>
    </source>
</evidence>
<dbReference type="SUPFAM" id="SSF57850">
    <property type="entry name" value="RING/U-box"/>
    <property type="match status" value="1"/>
</dbReference>
<evidence type="ECO:0000313" key="8">
    <source>
        <dbReference type="Proteomes" id="UP000261520"/>
    </source>
</evidence>
<dbReference type="AlphaFoldDB" id="A0A3B4BBW9"/>
<dbReference type="InterPro" id="IPR017907">
    <property type="entry name" value="Znf_RING_CS"/>
</dbReference>
<keyword evidence="3" id="KW-0862">Zinc</keyword>
<dbReference type="SUPFAM" id="SSF49899">
    <property type="entry name" value="Concanavalin A-like lectins/glucanases"/>
    <property type="match status" value="1"/>
</dbReference>
<dbReference type="PROSITE" id="PS00518">
    <property type="entry name" value="ZF_RING_1"/>
    <property type="match status" value="1"/>
</dbReference>
<dbReference type="SMART" id="SM00184">
    <property type="entry name" value="RING"/>
    <property type="match status" value="1"/>
</dbReference>
<evidence type="ECO:0000256" key="3">
    <source>
        <dbReference type="ARBA" id="ARBA00022833"/>
    </source>
</evidence>
<keyword evidence="8" id="KW-1185">Reference proteome</keyword>
<dbReference type="InterPro" id="IPR006574">
    <property type="entry name" value="PRY"/>
</dbReference>
<evidence type="ECO:0000256" key="1">
    <source>
        <dbReference type="ARBA" id="ARBA00022723"/>
    </source>
</evidence>
<protein>
    <submittedName>
        <fullName evidence="7">Uncharacterized protein</fullName>
    </submittedName>
</protein>
<dbReference type="SMART" id="SM00589">
    <property type="entry name" value="PRY"/>
    <property type="match status" value="1"/>
</dbReference>
<dbReference type="FunFam" id="2.60.120.920:FF:000004">
    <property type="entry name" value="Butyrophilin subfamily 1 member A1"/>
    <property type="match status" value="1"/>
</dbReference>
<keyword evidence="1" id="KW-0479">Metal-binding</keyword>
<dbReference type="InterPro" id="IPR001870">
    <property type="entry name" value="B30.2/SPRY"/>
</dbReference>
<proteinExistence type="predicted"/>
<dbReference type="InterPro" id="IPR050143">
    <property type="entry name" value="TRIM/RBCC"/>
</dbReference>
<dbReference type="Gene3D" id="3.30.40.10">
    <property type="entry name" value="Zinc/RING finger domain, C3HC4 (zinc finger)"/>
    <property type="match status" value="1"/>
</dbReference>
<dbReference type="PRINTS" id="PR01407">
    <property type="entry name" value="BUTYPHLNCDUF"/>
</dbReference>
<organism evidence="7 8">
    <name type="scientific">Periophthalmus magnuspinnatus</name>
    <dbReference type="NCBI Taxonomy" id="409849"/>
    <lineage>
        <taxon>Eukaryota</taxon>
        <taxon>Metazoa</taxon>
        <taxon>Chordata</taxon>
        <taxon>Craniata</taxon>
        <taxon>Vertebrata</taxon>
        <taxon>Euteleostomi</taxon>
        <taxon>Actinopterygii</taxon>
        <taxon>Neopterygii</taxon>
        <taxon>Teleostei</taxon>
        <taxon>Neoteleostei</taxon>
        <taxon>Acanthomorphata</taxon>
        <taxon>Gobiaria</taxon>
        <taxon>Gobiiformes</taxon>
        <taxon>Gobioidei</taxon>
        <taxon>Gobiidae</taxon>
        <taxon>Oxudercinae</taxon>
        <taxon>Periophthalmus</taxon>
    </lineage>
</organism>
<dbReference type="InterPro" id="IPR058030">
    <property type="entry name" value="TRIM8/14/16/25/29/45/65_CC"/>
</dbReference>
<dbReference type="Gene3D" id="2.60.120.920">
    <property type="match status" value="1"/>
</dbReference>
<evidence type="ECO:0000313" key="7">
    <source>
        <dbReference type="Ensembl" id="ENSPMGP00000027018.1"/>
    </source>
</evidence>
<name>A0A3B4BBW9_9GOBI</name>
<feature type="domain" description="RING-type" evidence="5">
    <location>
        <begin position="13"/>
        <end position="53"/>
    </location>
</feature>
<dbReference type="InterPro" id="IPR003877">
    <property type="entry name" value="SPRY_dom"/>
</dbReference>
<dbReference type="InterPro" id="IPR013320">
    <property type="entry name" value="ConA-like_dom_sf"/>
</dbReference>
<dbReference type="InterPro" id="IPR013083">
    <property type="entry name" value="Znf_RING/FYVE/PHD"/>
</dbReference>
<dbReference type="SMART" id="SM00449">
    <property type="entry name" value="SPRY"/>
    <property type="match status" value="1"/>
</dbReference>
<dbReference type="GO" id="GO:0008270">
    <property type="term" value="F:zinc ion binding"/>
    <property type="evidence" value="ECO:0007669"/>
    <property type="project" value="UniProtKB-KW"/>
</dbReference>
<dbReference type="Pfam" id="PF00622">
    <property type="entry name" value="SPRY"/>
    <property type="match status" value="1"/>
</dbReference>
<reference evidence="7" key="2">
    <citation type="submission" date="2025-09" db="UniProtKB">
        <authorList>
            <consortium name="Ensembl"/>
        </authorList>
    </citation>
    <scope>IDENTIFICATION</scope>
</reference>
<dbReference type="Pfam" id="PF25600">
    <property type="entry name" value="TRIM_CC"/>
    <property type="match status" value="1"/>
</dbReference>
<dbReference type="InterPro" id="IPR003879">
    <property type="entry name" value="Butyrophylin_SPRY"/>
</dbReference>
<dbReference type="Pfam" id="PF13765">
    <property type="entry name" value="PRY"/>
    <property type="match status" value="1"/>
</dbReference>
<dbReference type="Ensembl" id="ENSPMGT00000028783.1">
    <property type="protein sequence ID" value="ENSPMGP00000027018.1"/>
    <property type="gene ID" value="ENSPMGG00000021801.1"/>
</dbReference>
<reference evidence="7" key="1">
    <citation type="submission" date="2025-08" db="UniProtKB">
        <authorList>
            <consortium name="Ensembl"/>
        </authorList>
    </citation>
    <scope>IDENTIFICATION</scope>
</reference>
<keyword evidence="2 4" id="KW-0863">Zinc-finger</keyword>
<dbReference type="PROSITE" id="PS50188">
    <property type="entry name" value="B302_SPRY"/>
    <property type="match status" value="1"/>
</dbReference>
<evidence type="ECO:0000259" key="6">
    <source>
        <dbReference type="PROSITE" id="PS50188"/>
    </source>
</evidence>
<dbReference type="InterPro" id="IPR001841">
    <property type="entry name" value="Znf_RING"/>
</dbReference>
<accession>A0A3B4BBW9</accession>
<feature type="domain" description="B30.2/SPRY" evidence="6">
    <location>
        <begin position="208"/>
        <end position="402"/>
    </location>
</feature>
<dbReference type="PANTHER" id="PTHR24103">
    <property type="entry name" value="E3 UBIQUITIN-PROTEIN LIGASE TRIM"/>
    <property type="match status" value="1"/>
</dbReference>
<dbReference type="InterPro" id="IPR043136">
    <property type="entry name" value="B30.2/SPRY_sf"/>
</dbReference>
<dbReference type="CDD" id="cd13733">
    <property type="entry name" value="SPRY_PRY_C-I_1"/>
    <property type="match status" value="1"/>
</dbReference>
<evidence type="ECO:0000256" key="2">
    <source>
        <dbReference type="ARBA" id="ARBA00022771"/>
    </source>
</evidence>
<evidence type="ECO:0000256" key="4">
    <source>
        <dbReference type="PROSITE-ProRule" id="PRU00175"/>
    </source>
</evidence>
<dbReference type="PROSITE" id="PS50089">
    <property type="entry name" value="ZF_RING_2"/>
    <property type="match status" value="1"/>
</dbReference>
<dbReference type="Proteomes" id="UP000261520">
    <property type="component" value="Unplaced"/>
</dbReference>
<dbReference type="InterPro" id="IPR027370">
    <property type="entry name" value="Znf-RING_euk"/>
</dbReference>
<sequence>MAAAVKSEDQFLCSICLDLFTEPVTTPCGHNFCKLCLSQHWDTSAPCRCPLCKELFHIKPELKVNTLFSELLSQFKQETGSSCEQEPRAGEEQSLDMVEQRRLKIQKLQSSVEQSQTAAHTEMATGLEAFNALIECVQRSREAFIQKLQERQRHTQKQAEALILQLQQEICALQQRSTETETYEGTAGRALVELEDSLKETLKDIMSEEKINMIKAELRRVRQFAVGLTLDPDTAQVNLSVSDDLKQVHLTYLRNFTDSPLRFTWWTVLTKQNFSSGTFYFKVQVKDKTSWYLGVAKQSVNRKNTNALTSNYGYWCLYMKNIGEFEACSDPAVLLSLKCPPQNVGVFVDYDEGLVSFYDADSADLIYSFTDCSFSEKLFPFLNVCNNFHGNSAPLVLTAVEKIR</sequence>
<dbReference type="Pfam" id="PF13445">
    <property type="entry name" value="zf-RING_UBOX"/>
    <property type="match status" value="1"/>
</dbReference>